<dbReference type="InterPro" id="IPR036390">
    <property type="entry name" value="WH_DNA-bd_sf"/>
</dbReference>
<dbReference type="GO" id="GO:0005829">
    <property type="term" value="C:cytosol"/>
    <property type="evidence" value="ECO:0007669"/>
    <property type="project" value="TreeGrafter"/>
</dbReference>
<dbReference type="RefSeq" id="WP_038558441.1">
    <property type="nucleotide sequence ID" value="NZ_CP008876.1"/>
</dbReference>
<dbReference type="SUPFAM" id="SSF46785">
    <property type="entry name" value="Winged helix' DNA-binding domain"/>
    <property type="match status" value="1"/>
</dbReference>
<dbReference type="GO" id="GO:0003700">
    <property type="term" value="F:DNA-binding transcription factor activity"/>
    <property type="evidence" value="ECO:0007669"/>
    <property type="project" value="TreeGrafter"/>
</dbReference>
<dbReference type="EMBL" id="FOCD01000004">
    <property type="protein sequence ID" value="SEN92045.1"/>
    <property type="molecule type" value="Genomic_DNA"/>
</dbReference>
<accession>A0AAX2EIV2</accession>
<dbReference type="Proteomes" id="UP000027980">
    <property type="component" value="Chromosome"/>
</dbReference>
<dbReference type="PANTHER" id="PTHR33221">
    <property type="entry name" value="WINGED HELIX-TURN-HELIX TRANSCRIPTIONAL REGULATOR, RRF2 FAMILY"/>
    <property type="match status" value="1"/>
</dbReference>
<dbReference type="FunFam" id="1.10.10.10:FF:000138">
    <property type="entry name" value="Rrf2 family transcriptional regulator"/>
    <property type="match status" value="1"/>
</dbReference>
<dbReference type="GO" id="GO:0003677">
    <property type="term" value="F:DNA binding"/>
    <property type="evidence" value="ECO:0007669"/>
    <property type="project" value="UniProtKB-KW"/>
</dbReference>
<dbReference type="InterPro" id="IPR000944">
    <property type="entry name" value="Tscrpt_reg_Rrf2"/>
</dbReference>
<accession>A0A075LGC6</accession>
<gene>
    <name evidence="1" type="ORF">GZ22_02800</name>
    <name evidence="2" type="ORF">SAMN04489762_3083</name>
</gene>
<dbReference type="PROSITE" id="PS51197">
    <property type="entry name" value="HTH_RRF2_2"/>
    <property type="match status" value="1"/>
</dbReference>
<dbReference type="Proteomes" id="UP000199735">
    <property type="component" value="Unassembled WGS sequence"/>
</dbReference>
<dbReference type="GeneID" id="34222113"/>
<evidence type="ECO:0000313" key="1">
    <source>
        <dbReference type="EMBL" id="AIF65680.1"/>
    </source>
</evidence>
<dbReference type="PANTHER" id="PTHR33221:SF15">
    <property type="entry name" value="HTH-TYPE TRANSCRIPTIONAL REGULATOR YWGB-RELATED"/>
    <property type="match status" value="1"/>
</dbReference>
<dbReference type="KEGG" id="tap:GZ22_02800"/>
<evidence type="ECO:0000313" key="4">
    <source>
        <dbReference type="Proteomes" id="UP000199735"/>
    </source>
</evidence>
<dbReference type="HOGENOM" id="CLU_107144_4_2_9"/>
<dbReference type="InterPro" id="IPR036388">
    <property type="entry name" value="WH-like_DNA-bd_sf"/>
</dbReference>
<protein>
    <submittedName>
        <fullName evidence="2">DNA-binding transcriptional regulator, IscR family</fullName>
    </submittedName>
    <submittedName>
        <fullName evidence="1">Rrf2 family transcriptional regulator</fullName>
    </submittedName>
</protein>
<evidence type="ECO:0000313" key="3">
    <source>
        <dbReference type="Proteomes" id="UP000027980"/>
    </source>
</evidence>
<organism evidence="1 3">
    <name type="scientific">Terribacillus saccharophilus</name>
    <dbReference type="NCBI Taxonomy" id="361277"/>
    <lineage>
        <taxon>Bacteria</taxon>
        <taxon>Bacillati</taxon>
        <taxon>Bacillota</taxon>
        <taxon>Bacilli</taxon>
        <taxon>Bacillales</taxon>
        <taxon>Bacillaceae</taxon>
        <taxon>Terribacillus</taxon>
    </lineage>
</organism>
<keyword evidence="2" id="KW-0238">DNA-binding</keyword>
<dbReference type="Gene3D" id="1.10.10.10">
    <property type="entry name" value="Winged helix-like DNA-binding domain superfamily/Winged helix DNA-binding domain"/>
    <property type="match status" value="1"/>
</dbReference>
<evidence type="ECO:0000313" key="2">
    <source>
        <dbReference type="EMBL" id="SEN92045.1"/>
    </source>
</evidence>
<sequence length="145" mass="15778">MSISSRFAVGIHILTLLEVNKDEVNSSEFIAASVNTNPVVIRKIMGMLKKAELVYVRPGVAGAELARKLDEITLLDVYKAVEAVPENELFSVHGNPNPQCTVGRNIQAAVLPIFAGAQAVMEKALAHVTIEDIVQSIEEQDKQIE</sequence>
<proteinExistence type="predicted"/>
<dbReference type="OrthoDB" id="213028at2"/>
<dbReference type="EMBL" id="CP008876">
    <property type="protein sequence ID" value="AIF65680.1"/>
    <property type="molecule type" value="Genomic_DNA"/>
</dbReference>
<reference evidence="2 4" key="2">
    <citation type="submission" date="2016-10" db="EMBL/GenBank/DDBJ databases">
        <authorList>
            <person name="Varghese N."/>
            <person name="Submissions S."/>
        </authorList>
    </citation>
    <scope>NUCLEOTIDE SEQUENCE [LARGE SCALE GENOMIC DNA]</scope>
    <source>
        <strain evidence="2 4">DSM 21619</strain>
    </source>
</reference>
<dbReference type="Pfam" id="PF02082">
    <property type="entry name" value="Rrf2"/>
    <property type="match status" value="1"/>
</dbReference>
<name>A0A075LGC6_9BACI</name>
<dbReference type="AlphaFoldDB" id="A0A075LGC6"/>
<reference evidence="1 3" key="1">
    <citation type="submission" date="2014-07" db="EMBL/GenBank/DDBJ databases">
        <title>Complete genome sequence of a moderately halophilic bacterium Terribacillus aidingensis MP602, isolated from Cryptomeria fortunei in Tianmu mountain in China.</title>
        <authorList>
            <person name="Wang Y."/>
            <person name="Lu P."/>
            <person name="Zhang L."/>
        </authorList>
    </citation>
    <scope>NUCLEOTIDE SEQUENCE [LARGE SCALE GENOMIC DNA]</scope>
    <source>
        <strain evidence="1 3">MP602</strain>
    </source>
</reference>